<feature type="transmembrane region" description="Helical" evidence="1">
    <location>
        <begin position="43"/>
        <end position="63"/>
    </location>
</feature>
<evidence type="ECO:0000313" key="2">
    <source>
        <dbReference type="EMBL" id="OAM17369.1"/>
    </source>
</evidence>
<proteinExistence type="predicted"/>
<dbReference type="RefSeq" id="WP_064083734.1">
    <property type="nucleotide sequence ID" value="NZ_LXSF01000002.1"/>
</dbReference>
<keyword evidence="1" id="KW-1133">Transmembrane helix</keyword>
<name>A0A1A9RGB6_EIKCO</name>
<dbReference type="Pfam" id="PF20226">
    <property type="entry name" value="DUF6585"/>
    <property type="match status" value="1"/>
</dbReference>
<accession>A0A1A9RGB6</accession>
<organism evidence="2 3">
    <name type="scientific">Eikenella corrodens</name>
    <dbReference type="NCBI Taxonomy" id="539"/>
    <lineage>
        <taxon>Bacteria</taxon>
        <taxon>Pseudomonadati</taxon>
        <taxon>Pseudomonadota</taxon>
        <taxon>Betaproteobacteria</taxon>
        <taxon>Neisseriales</taxon>
        <taxon>Neisseriaceae</taxon>
        <taxon>Eikenella</taxon>
    </lineage>
</organism>
<dbReference type="Proteomes" id="UP000078003">
    <property type="component" value="Unassembled WGS sequence"/>
</dbReference>
<evidence type="ECO:0000256" key="1">
    <source>
        <dbReference type="SAM" id="Phobius"/>
    </source>
</evidence>
<feature type="transmembrane region" description="Helical" evidence="1">
    <location>
        <begin position="12"/>
        <end position="37"/>
    </location>
</feature>
<sequence>MRHRKLGRQLATFRHTLTWTFLATIIFLLLMFIWNIAGMGEGIHANVGLFNVLFTACYGTYVADQIRSRLTLYEHGFILQTLFKEHVVVYREIRSIKSKFSQIESPGSFMHARIDTPQGRVLLKNNWKPRRDFYNFIAQFLFQDDEDDVIFH</sequence>
<protein>
    <submittedName>
        <fullName evidence="2">Uncharacterized protein</fullName>
    </submittedName>
</protein>
<reference evidence="3" key="1">
    <citation type="submission" date="2016-05" db="EMBL/GenBank/DDBJ databases">
        <title>Draft genome of Corynebacterium afermentans subsp. afermentans LCDC 88199T.</title>
        <authorList>
            <person name="Bernier A.-M."/>
            <person name="Bernard K."/>
        </authorList>
    </citation>
    <scope>NUCLEOTIDE SEQUENCE [LARGE SCALE GENOMIC DNA]</scope>
    <source>
        <strain evidence="3">NML01-0328</strain>
    </source>
</reference>
<dbReference type="AlphaFoldDB" id="A0A1A9RGB6"/>
<gene>
    <name evidence="2" type="ORF">A7P85_03230</name>
</gene>
<dbReference type="InterPro" id="IPR046492">
    <property type="entry name" value="DUF6585"/>
</dbReference>
<evidence type="ECO:0000313" key="3">
    <source>
        <dbReference type="Proteomes" id="UP000078003"/>
    </source>
</evidence>
<dbReference type="EMBL" id="LXSF01000002">
    <property type="protein sequence ID" value="OAM17369.1"/>
    <property type="molecule type" value="Genomic_DNA"/>
</dbReference>
<comment type="caution">
    <text evidence="2">The sequence shown here is derived from an EMBL/GenBank/DDBJ whole genome shotgun (WGS) entry which is preliminary data.</text>
</comment>
<keyword evidence="1" id="KW-0812">Transmembrane</keyword>
<keyword evidence="1" id="KW-0472">Membrane</keyword>